<gene>
    <name evidence="2" type="ORF">C8J24_3233</name>
</gene>
<feature type="chain" id="PRO_5015737069" description="PRC-barrel domain protein" evidence="1">
    <location>
        <begin position="22"/>
        <end position="139"/>
    </location>
</feature>
<name>A0A2T4YNM5_9SPHN</name>
<keyword evidence="3" id="KW-1185">Reference proteome</keyword>
<evidence type="ECO:0000313" key="2">
    <source>
        <dbReference type="EMBL" id="PTM45016.1"/>
    </source>
</evidence>
<evidence type="ECO:0000313" key="3">
    <source>
        <dbReference type="Proteomes" id="UP000240996"/>
    </source>
</evidence>
<proteinExistence type="predicted"/>
<organism evidence="2 3">
    <name type="scientific">Sphingomonas aerolata</name>
    <dbReference type="NCBI Taxonomy" id="185951"/>
    <lineage>
        <taxon>Bacteria</taxon>
        <taxon>Pseudomonadati</taxon>
        <taxon>Pseudomonadota</taxon>
        <taxon>Alphaproteobacteria</taxon>
        <taxon>Sphingomonadales</taxon>
        <taxon>Sphingomonadaceae</taxon>
        <taxon>Sphingomonas</taxon>
    </lineage>
</organism>
<keyword evidence="1" id="KW-0732">Signal</keyword>
<protein>
    <recommendedName>
        <fullName evidence="4">PRC-barrel domain protein</fullName>
    </recommendedName>
</protein>
<feature type="signal peptide" evidence="1">
    <location>
        <begin position="1"/>
        <end position="21"/>
    </location>
</feature>
<evidence type="ECO:0000256" key="1">
    <source>
        <dbReference type="SAM" id="SignalP"/>
    </source>
</evidence>
<reference evidence="2 3" key="1">
    <citation type="submission" date="2018-04" db="EMBL/GenBank/DDBJ databases">
        <title>Genomic Encyclopedia of Type Strains, Phase III (KMG-III): the genomes of soil and plant-associated and newly described type strains.</title>
        <authorList>
            <person name="Whitman W."/>
        </authorList>
    </citation>
    <scope>NUCLEOTIDE SEQUENCE [LARGE SCALE GENOMIC DNA]</scope>
    <source>
        <strain evidence="2 3">NW12</strain>
    </source>
</reference>
<evidence type="ECO:0008006" key="4">
    <source>
        <dbReference type="Google" id="ProtNLM"/>
    </source>
</evidence>
<accession>A0A2T4YNM5</accession>
<dbReference type="EMBL" id="PZZN01000003">
    <property type="protein sequence ID" value="PTM45016.1"/>
    <property type="molecule type" value="Genomic_DNA"/>
</dbReference>
<dbReference type="Proteomes" id="UP000240996">
    <property type="component" value="Unassembled WGS sequence"/>
</dbReference>
<dbReference type="AlphaFoldDB" id="A0A2T4YNM5"/>
<sequence length="139" mass="14521">MRGLLLGMIASVLASATGAQGQQFPSAQGVGANDSGTGEFNRQQNFRDFAVSVTDTNRLTMRPVPAGPKDIIQGLEVHDAKGLLVGKIETVGKGFAVVSSAIGSVEVDFPSFAKNKNGLMINMPKSKLDVMMAHGHPAP</sequence>
<comment type="caution">
    <text evidence="2">The sequence shown here is derived from an EMBL/GenBank/DDBJ whole genome shotgun (WGS) entry which is preliminary data.</text>
</comment>
<dbReference type="RefSeq" id="WP_146163721.1">
    <property type="nucleotide sequence ID" value="NZ_PZZN01000003.1"/>
</dbReference>